<keyword evidence="4" id="KW-1185">Reference proteome</keyword>
<organism evidence="3 4">
    <name type="scientific">Alternaria panax</name>
    <dbReference type="NCBI Taxonomy" id="48097"/>
    <lineage>
        <taxon>Eukaryota</taxon>
        <taxon>Fungi</taxon>
        <taxon>Dikarya</taxon>
        <taxon>Ascomycota</taxon>
        <taxon>Pezizomycotina</taxon>
        <taxon>Dothideomycetes</taxon>
        <taxon>Pleosporomycetidae</taxon>
        <taxon>Pleosporales</taxon>
        <taxon>Pleosporineae</taxon>
        <taxon>Pleosporaceae</taxon>
        <taxon>Alternaria</taxon>
        <taxon>Alternaria sect. Panax</taxon>
    </lineage>
</organism>
<dbReference type="AlphaFoldDB" id="A0AAD4IBM5"/>
<accession>A0AAD4IBM5</accession>
<evidence type="ECO:0000313" key="3">
    <source>
        <dbReference type="EMBL" id="KAG9191548.1"/>
    </source>
</evidence>
<name>A0AAD4IBM5_9PLEO</name>
<evidence type="ECO:0000313" key="4">
    <source>
        <dbReference type="Proteomes" id="UP001199106"/>
    </source>
</evidence>
<gene>
    <name evidence="3" type="ORF">G6011_10282</name>
</gene>
<keyword evidence="2" id="KW-0472">Membrane</keyword>
<dbReference type="EMBL" id="JAANER010000003">
    <property type="protein sequence ID" value="KAG9191548.1"/>
    <property type="molecule type" value="Genomic_DNA"/>
</dbReference>
<protein>
    <submittedName>
        <fullName evidence="3">Uncharacterized protein</fullName>
    </submittedName>
</protein>
<comment type="caution">
    <text evidence="3">The sequence shown here is derived from an EMBL/GenBank/DDBJ whole genome shotgun (WGS) entry which is preliminary data.</text>
</comment>
<evidence type="ECO:0000256" key="2">
    <source>
        <dbReference type="SAM" id="Phobius"/>
    </source>
</evidence>
<keyword evidence="2" id="KW-0812">Transmembrane</keyword>
<feature type="transmembrane region" description="Helical" evidence="2">
    <location>
        <begin position="166"/>
        <end position="188"/>
    </location>
</feature>
<keyword evidence="2" id="KW-1133">Transmembrane helix</keyword>
<feature type="region of interest" description="Disordered" evidence="1">
    <location>
        <begin position="1"/>
        <end position="52"/>
    </location>
</feature>
<reference evidence="3" key="1">
    <citation type="submission" date="2021-07" db="EMBL/GenBank/DDBJ databases">
        <title>Genome Resource of American Ginseng Black Spot Pathogen Alternaria panax.</title>
        <authorList>
            <person name="Qiu C."/>
            <person name="Wang W."/>
            <person name="Liu Z."/>
        </authorList>
    </citation>
    <scope>NUCLEOTIDE SEQUENCE</scope>
    <source>
        <strain evidence="3">BNCC115425</strain>
    </source>
</reference>
<proteinExistence type="predicted"/>
<evidence type="ECO:0000256" key="1">
    <source>
        <dbReference type="SAM" id="MobiDB-lite"/>
    </source>
</evidence>
<dbReference type="Proteomes" id="UP001199106">
    <property type="component" value="Unassembled WGS sequence"/>
</dbReference>
<sequence length="196" mass="21707">MFEVLVPNSASSPPQRKISTEPCNPEHTTPRMASTERKIAVPNNNGPKKALPEAPSHTATLYHYQDLSPTCYVPSNTITITLTEENASTLVQPSDKTRIWPHLLSKRHVNLDNSTNANANANAYDIELCPLPNSTLTTQCYSSQPFFSAAKSLQRRRRTRKILRHVMLALAGMVVGLVVTCAVVYVVATLRFSRGY</sequence>